<accession>A0ACC0WDF6</accession>
<dbReference type="Proteomes" id="UP001163321">
    <property type="component" value="Chromosome 2"/>
</dbReference>
<sequence>MESSRPSADVAITASSPVCSYQDALRPHLQFTASEEFSLVSPTCRNNFTRGVQVSPDGLCLLTNSDDHIVRLFEMSTDPLEQPRTSLLQAKESSIVYDYAWYPFMSSADPTSCIFVTTSQDQPVHLWDAYTGALRASYRAFDHLDELASAYSLAFNASGDKLFAGFHRVIRFFHLAQPGRDFHARPLCKTRRARNGQRGLISTLHFNPDHSKIYAAGSYSGTTCVYTEDEGDEVLRLCDHDGRGISQVRFSPCGRFLYTAARCDARIHCWDIRATNTILQTFHRVADTNQRIEFDLHGSGRYLVTGCRTGRVLLYDAMTGDVVNKSIQLPDCANGVSFFPDVSRATVAVCSGQRSYDLPRDMQLEDERVSYDRTIETCGNVNVRNVLQVYDFFSEANS</sequence>
<evidence type="ECO:0000313" key="2">
    <source>
        <dbReference type="Proteomes" id="UP001163321"/>
    </source>
</evidence>
<dbReference type="EMBL" id="CM047581">
    <property type="protein sequence ID" value="KAI9916792.1"/>
    <property type="molecule type" value="Genomic_DNA"/>
</dbReference>
<comment type="caution">
    <text evidence="1">The sequence shown here is derived from an EMBL/GenBank/DDBJ whole genome shotgun (WGS) entry which is preliminary data.</text>
</comment>
<protein>
    <submittedName>
        <fullName evidence="1">Uncharacterized protein</fullName>
    </submittedName>
</protein>
<organism evidence="1 2">
    <name type="scientific">Peronosclerospora sorghi</name>
    <dbReference type="NCBI Taxonomy" id="230839"/>
    <lineage>
        <taxon>Eukaryota</taxon>
        <taxon>Sar</taxon>
        <taxon>Stramenopiles</taxon>
        <taxon>Oomycota</taxon>
        <taxon>Peronosporomycetes</taxon>
        <taxon>Peronosporales</taxon>
        <taxon>Peronosporaceae</taxon>
        <taxon>Peronosclerospora</taxon>
    </lineage>
</organism>
<gene>
    <name evidence="1" type="ORF">PsorP6_017085</name>
</gene>
<evidence type="ECO:0000313" key="1">
    <source>
        <dbReference type="EMBL" id="KAI9916792.1"/>
    </source>
</evidence>
<proteinExistence type="predicted"/>
<reference evidence="1 2" key="1">
    <citation type="journal article" date="2022" name="bioRxiv">
        <title>The genome of the oomycete Peronosclerospora sorghi, a cosmopolitan pathogen of maize and sorghum, is inflated with dispersed pseudogenes.</title>
        <authorList>
            <person name="Fletcher K."/>
            <person name="Martin F."/>
            <person name="Isakeit T."/>
            <person name="Cavanaugh K."/>
            <person name="Magill C."/>
            <person name="Michelmore R."/>
        </authorList>
    </citation>
    <scope>NUCLEOTIDE SEQUENCE [LARGE SCALE GENOMIC DNA]</scope>
    <source>
        <strain evidence="1">P6</strain>
    </source>
</reference>
<keyword evidence="2" id="KW-1185">Reference proteome</keyword>
<name>A0ACC0WDF6_9STRA</name>